<evidence type="ECO:0000313" key="1">
    <source>
        <dbReference type="EMBL" id="KAH3885287.1"/>
    </source>
</evidence>
<keyword evidence="2" id="KW-1185">Reference proteome</keyword>
<evidence type="ECO:0000313" key="2">
    <source>
        <dbReference type="Proteomes" id="UP000828390"/>
    </source>
</evidence>
<gene>
    <name evidence="1" type="ORF">DPMN_009280</name>
</gene>
<dbReference type="EMBL" id="JAIWYP010000001">
    <property type="protein sequence ID" value="KAH3885287.1"/>
    <property type="molecule type" value="Genomic_DNA"/>
</dbReference>
<protein>
    <submittedName>
        <fullName evidence="1">Uncharacterized protein</fullName>
    </submittedName>
</protein>
<dbReference type="AlphaFoldDB" id="A0A9D4S0G0"/>
<dbReference type="Proteomes" id="UP000828390">
    <property type="component" value="Unassembled WGS sequence"/>
</dbReference>
<name>A0A9D4S0G0_DREPO</name>
<reference evidence="1" key="1">
    <citation type="journal article" date="2019" name="bioRxiv">
        <title>The Genome of the Zebra Mussel, Dreissena polymorpha: A Resource for Invasive Species Research.</title>
        <authorList>
            <person name="McCartney M.A."/>
            <person name="Auch B."/>
            <person name="Kono T."/>
            <person name="Mallez S."/>
            <person name="Zhang Y."/>
            <person name="Obille A."/>
            <person name="Becker A."/>
            <person name="Abrahante J.E."/>
            <person name="Garbe J."/>
            <person name="Badalamenti J.P."/>
            <person name="Herman A."/>
            <person name="Mangelson H."/>
            <person name="Liachko I."/>
            <person name="Sullivan S."/>
            <person name="Sone E.D."/>
            <person name="Koren S."/>
            <person name="Silverstein K.A.T."/>
            <person name="Beckman K.B."/>
            <person name="Gohl D.M."/>
        </authorList>
    </citation>
    <scope>NUCLEOTIDE SEQUENCE</scope>
    <source>
        <strain evidence="1">Duluth1</strain>
        <tissue evidence="1">Whole animal</tissue>
    </source>
</reference>
<proteinExistence type="predicted"/>
<comment type="caution">
    <text evidence="1">The sequence shown here is derived from an EMBL/GenBank/DDBJ whole genome shotgun (WGS) entry which is preliminary data.</text>
</comment>
<organism evidence="1 2">
    <name type="scientific">Dreissena polymorpha</name>
    <name type="common">Zebra mussel</name>
    <name type="synonym">Mytilus polymorpha</name>
    <dbReference type="NCBI Taxonomy" id="45954"/>
    <lineage>
        <taxon>Eukaryota</taxon>
        <taxon>Metazoa</taxon>
        <taxon>Spiralia</taxon>
        <taxon>Lophotrochozoa</taxon>
        <taxon>Mollusca</taxon>
        <taxon>Bivalvia</taxon>
        <taxon>Autobranchia</taxon>
        <taxon>Heteroconchia</taxon>
        <taxon>Euheterodonta</taxon>
        <taxon>Imparidentia</taxon>
        <taxon>Neoheterodontei</taxon>
        <taxon>Myida</taxon>
        <taxon>Dreissenoidea</taxon>
        <taxon>Dreissenidae</taxon>
        <taxon>Dreissena</taxon>
    </lineage>
</organism>
<sequence>MSPVGLRPVSCLQLDLHLYHVASGTRTCIMSLVGLGPVSCLQWDSDLYHVSSWTWTCIMSPMGLRPGPVFSKQFLDLSLSLRIQKKI</sequence>
<accession>A0A9D4S0G0</accession>
<reference evidence="1" key="2">
    <citation type="submission" date="2020-11" db="EMBL/GenBank/DDBJ databases">
        <authorList>
            <person name="McCartney M.A."/>
            <person name="Auch B."/>
            <person name="Kono T."/>
            <person name="Mallez S."/>
            <person name="Becker A."/>
            <person name="Gohl D.M."/>
            <person name="Silverstein K.A.T."/>
            <person name="Koren S."/>
            <person name="Bechman K.B."/>
            <person name="Herman A."/>
            <person name="Abrahante J.E."/>
            <person name="Garbe J."/>
        </authorList>
    </citation>
    <scope>NUCLEOTIDE SEQUENCE</scope>
    <source>
        <strain evidence="1">Duluth1</strain>
        <tissue evidence="1">Whole animal</tissue>
    </source>
</reference>